<dbReference type="Proteomes" id="UP000063718">
    <property type="component" value="Unassembled WGS sequence"/>
</dbReference>
<protein>
    <submittedName>
        <fullName evidence="1">Uncharacterized protein</fullName>
    </submittedName>
</protein>
<sequence length="62" mass="6738">MSGGNVAVINNNIVVVIAANANIFAEGVAFSSFCSPIFCIQDHQNRAFSRTLRRGQAQFQVH</sequence>
<organism evidence="1">
    <name type="scientific">Moorella thermoacetica Y72</name>
    <dbReference type="NCBI Taxonomy" id="1325331"/>
    <lineage>
        <taxon>Bacteria</taxon>
        <taxon>Bacillati</taxon>
        <taxon>Bacillota</taxon>
        <taxon>Clostridia</taxon>
        <taxon>Neomoorellales</taxon>
        <taxon>Neomoorellaceae</taxon>
        <taxon>Neomoorella</taxon>
    </lineage>
</organism>
<gene>
    <name evidence="1" type="ORF">MTY_1978</name>
</gene>
<evidence type="ECO:0000313" key="1">
    <source>
        <dbReference type="EMBL" id="GAF26638.1"/>
    </source>
</evidence>
<proteinExistence type="predicted"/>
<reference evidence="1" key="1">
    <citation type="journal article" date="2014" name="Gene">
        <title>Genome-guided analysis of transformation efficiency and carbon dioxide assimilation by Moorella thermoacetica Y72.</title>
        <authorList>
            <person name="Tsukahara K."/>
            <person name="Kita A."/>
            <person name="Nakashimada Y."/>
            <person name="Hoshino T."/>
            <person name="Murakami K."/>
        </authorList>
    </citation>
    <scope>NUCLEOTIDE SEQUENCE [LARGE SCALE GENOMIC DNA]</scope>
    <source>
        <strain evidence="1">Y72</strain>
    </source>
</reference>
<dbReference type="AlphaFoldDB" id="A0A0S6UGD3"/>
<name>A0A0S6UGD3_NEOTH</name>
<accession>A0A0S6UGD3</accession>
<dbReference type="EMBL" id="DF238840">
    <property type="protein sequence ID" value="GAF26638.1"/>
    <property type="molecule type" value="Genomic_DNA"/>
</dbReference>